<evidence type="ECO:0000313" key="1">
    <source>
        <dbReference type="EMBL" id="KKY01873.1"/>
    </source>
</evidence>
<dbReference type="Gene3D" id="1.25.10.10">
    <property type="entry name" value="Leucine-rich Repeat Variant"/>
    <property type="match status" value="1"/>
</dbReference>
<dbReference type="InterPro" id="IPR016024">
    <property type="entry name" value="ARM-type_fold"/>
</dbReference>
<dbReference type="AlphaFoldDB" id="A0A0M3DHR6"/>
<dbReference type="Proteomes" id="UP000034407">
    <property type="component" value="Unassembled WGS sequence"/>
</dbReference>
<keyword evidence="2" id="KW-1185">Reference proteome</keyword>
<dbReference type="PATRIC" id="fig|1629550.3.peg.725"/>
<name>A0A0M3DHR6_9FIRM</name>
<dbReference type="EMBL" id="LBBT01000141">
    <property type="protein sequence ID" value="KKY01873.1"/>
    <property type="molecule type" value="Genomic_DNA"/>
</dbReference>
<gene>
    <name evidence="1" type="ORF">VN21_06415</name>
</gene>
<reference evidence="1 2" key="1">
    <citation type="submission" date="2015-04" db="EMBL/GenBank/DDBJ databases">
        <title>Microcin producing Clostridium sp. JC272T.</title>
        <authorList>
            <person name="Jyothsna T."/>
            <person name="Sasikala C."/>
            <person name="Ramana C."/>
        </authorList>
    </citation>
    <scope>NUCLEOTIDE SEQUENCE [LARGE SCALE GENOMIC DNA]</scope>
    <source>
        <strain evidence="1 2">JC272</strain>
    </source>
</reference>
<dbReference type="OrthoDB" id="1706421at2"/>
<dbReference type="SUPFAM" id="SSF48371">
    <property type="entry name" value="ARM repeat"/>
    <property type="match status" value="1"/>
</dbReference>
<evidence type="ECO:0008006" key="3">
    <source>
        <dbReference type="Google" id="ProtNLM"/>
    </source>
</evidence>
<organism evidence="1 2">
    <name type="scientific">Paraclostridium benzoelyticum</name>
    <dbReference type="NCBI Taxonomy" id="1629550"/>
    <lineage>
        <taxon>Bacteria</taxon>
        <taxon>Bacillati</taxon>
        <taxon>Bacillota</taxon>
        <taxon>Clostridia</taxon>
        <taxon>Peptostreptococcales</taxon>
        <taxon>Peptostreptococcaceae</taxon>
        <taxon>Paraclostridium</taxon>
    </lineage>
</organism>
<evidence type="ECO:0000313" key="2">
    <source>
        <dbReference type="Proteomes" id="UP000034407"/>
    </source>
</evidence>
<accession>A0A0M3DHR6</accession>
<dbReference type="InterPro" id="IPR011989">
    <property type="entry name" value="ARM-like"/>
</dbReference>
<dbReference type="RefSeq" id="WP_046822540.1">
    <property type="nucleotide sequence ID" value="NZ_JBCLWQ010000002.1"/>
</dbReference>
<dbReference type="Pfam" id="PF13646">
    <property type="entry name" value="HEAT_2"/>
    <property type="match status" value="1"/>
</dbReference>
<proteinExistence type="predicted"/>
<protein>
    <recommendedName>
        <fullName evidence="3">PBS lyase</fullName>
    </recommendedName>
</protein>
<sequence length="221" mass="26178">MNISWDNIENLEDHFITYLLYKESKTVSQISKIRNIEVQEINEQLIKAKIEIKSLMKSKIESSKDILDKFLELGKDERIDLMNSLNDEKLLDFKRKIYKRIMTEKNAEDLMILIWATGELNDERFLKILHQFTNHRHSDVRRITYSALRKISSVDSREIFHKGLYDSNAQTRQYCAKALANVGNEESLCILQKLKDKNNFEKNYVIRAYEDTINQLEKTPQ</sequence>
<comment type="caution">
    <text evidence="1">The sequence shown here is derived from an EMBL/GenBank/DDBJ whole genome shotgun (WGS) entry which is preliminary data.</text>
</comment>